<proteinExistence type="predicted"/>
<dbReference type="GO" id="GO:0000725">
    <property type="term" value="P:recombinational repair"/>
    <property type="evidence" value="ECO:0007669"/>
    <property type="project" value="TreeGrafter"/>
</dbReference>
<dbReference type="EMBL" id="RBRE01000061">
    <property type="protein sequence ID" value="RMQ44120.1"/>
    <property type="molecule type" value="Genomic_DNA"/>
</dbReference>
<dbReference type="InterPro" id="IPR011528">
    <property type="entry name" value="NERD"/>
</dbReference>
<dbReference type="PANTHER" id="PTHR11070:SF2">
    <property type="entry name" value="ATP-DEPENDENT DNA HELICASE SRS2"/>
    <property type="match status" value="1"/>
</dbReference>
<dbReference type="GO" id="GO:0003677">
    <property type="term" value="F:DNA binding"/>
    <property type="evidence" value="ECO:0007669"/>
    <property type="project" value="InterPro"/>
</dbReference>
<dbReference type="GO" id="GO:0005524">
    <property type="term" value="F:ATP binding"/>
    <property type="evidence" value="ECO:0007669"/>
    <property type="project" value="InterPro"/>
</dbReference>
<evidence type="ECO:0000259" key="2">
    <source>
        <dbReference type="Pfam" id="PF08378"/>
    </source>
</evidence>
<reference evidence="4 5" key="1">
    <citation type="submission" date="2018-08" db="EMBL/GenBank/DDBJ databases">
        <title>Recombination of ecologically and evolutionarily significant loci maintains genetic cohesion in the Pseudomonas syringae species complex.</title>
        <authorList>
            <person name="Dillon M."/>
            <person name="Thakur S."/>
            <person name="Almeida R.N.D."/>
            <person name="Weir B.S."/>
            <person name="Guttman D.S."/>
        </authorList>
    </citation>
    <scope>NUCLEOTIDE SEQUENCE [LARGE SCALE GENOMIC DNA]</scope>
    <source>
        <strain evidence="4 5">ICMP 3353</strain>
    </source>
</reference>
<accession>A0A3M4LRS3</accession>
<evidence type="ECO:0000313" key="4">
    <source>
        <dbReference type="EMBL" id="RMQ44120.1"/>
    </source>
</evidence>
<dbReference type="OrthoDB" id="7066673at2"/>
<evidence type="ECO:0000259" key="3">
    <source>
        <dbReference type="Pfam" id="PF13538"/>
    </source>
</evidence>
<dbReference type="InterPro" id="IPR027785">
    <property type="entry name" value="UvrD-like_helicase_C"/>
</dbReference>
<dbReference type="GO" id="GO:0043138">
    <property type="term" value="F:3'-5' DNA helicase activity"/>
    <property type="evidence" value="ECO:0007669"/>
    <property type="project" value="TreeGrafter"/>
</dbReference>
<feature type="domain" description="NERD" evidence="2">
    <location>
        <begin position="19"/>
        <end position="121"/>
    </location>
</feature>
<dbReference type="SUPFAM" id="SSF52540">
    <property type="entry name" value="P-loop containing nucleoside triphosphate hydrolases"/>
    <property type="match status" value="1"/>
</dbReference>
<sequence>MTTIIPELSEAQLNDLPSQAEAKVYKALRDKLPQDYVVFFQVGWILRREEEQAKDGETDFLVCHPDHGYLCIEVKGGGVGFDASSGEWFSVDRHRHKHPINNPISQALKAKYSIRSKLNEHPRWRDLGLGSVLRAHSVFFPDVGDANALSRPDMPADLIGSARSLQDPKSWIDGAFAYWGNEAGSFTPIGRRGVDVVREVFARSFVVTPLVASRLADQEARRLVLTKDQMRVLDFLRSHRRVAVSGGAGTGKTVLALEKARRLASEGFKTLLTCYNRQLADHLSSTCFGTSNLDVMSFHQLCYRQVEKANHVSGRDLVAEAKVTYPGKDLYDVQLPNAFAYSLEILPDRYDAIVCDEGQDFRDEFWVPLELLLSDYERAPLYVFYDDNQNIYARAGTFPIREEPFTLTTNCRNTAPIHVAAYRHYKGVPVSAPDIEGDNVQFEASPGRDAQAAKINARIVDLIARQGVFAGDITVLIADARRKADYYAALRRLPLPKPASWLEESARNSNTVLIDTIQRFKGLESPIVILWGLDTIDLVRSEELLYVGMSRAKSLLVVVGTAATCATFQGEHLFY</sequence>
<dbReference type="InterPro" id="IPR000212">
    <property type="entry name" value="DNA_helicase_UvrD/REP"/>
</dbReference>
<evidence type="ECO:0000313" key="5">
    <source>
        <dbReference type="Proteomes" id="UP000277236"/>
    </source>
</evidence>
<dbReference type="Gene3D" id="3.40.50.300">
    <property type="entry name" value="P-loop containing nucleotide triphosphate hydrolases"/>
    <property type="match status" value="2"/>
</dbReference>
<comment type="caution">
    <text evidence="4">The sequence shown here is derived from an EMBL/GenBank/DDBJ whole genome shotgun (WGS) entry which is preliminary data.</text>
</comment>
<dbReference type="Pfam" id="PF13538">
    <property type="entry name" value="UvrD_C_2"/>
    <property type="match status" value="1"/>
</dbReference>
<dbReference type="AlphaFoldDB" id="A0A3M4LRS3"/>
<feature type="domain" description="UvrD-like helicase C-terminal" evidence="3">
    <location>
        <begin position="512"/>
        <end position="559"/>
    </location>
</feature>
<dbReference type="Pfam" id="PF08378">
    <property type="entry name" value="NERD"/>
    <property type="match status" value="1"/>
</dbReference>
<dbReference type="RefSeq" id="WP_122316917.1">
    <property type="nucleotide sequence ID" value="NZ_RBRE01000061.1"/>
</dbReference>
<name>A0A3M4LRS3_PSECI</name>
<evidence type="ECO:0000256" key="1">
    <source>
        <dbReference type="ARBA" id="ARBA00034923"/>
    </source>
</evidence>
<dbReference type="Pfam" id="PF13245">
    <property type="entry name" value="AAA_19"/>
    <property type="match status" value="1"/>
</dbReference>
<organism evidence="4 5">
    <name type="scientific">Pseudomonas cichorii</name>
    <dbReference type="NCBI Taxonomy" id="36746"/>
    <lineage>
        <taxon>Bacteria</taxon>
        <taxon>Pseudomonadati</taxon>
        <taxon>Pseudomonadota</taxon>
        <taxon>Gammaproteobacteria</taxon>
        <taxon>Pseudomonadales</taxon>
        <taxon>Pseudomonadaceae</taxon>
        <taxon>Pseudomonas</taxon>
    </lineage>
</organism>
<dbReference type="Proteomes" id="UP000277236">
    <property type="component" value="Unassembled WGS sequence"/>
</dbReference>
<dbReference type="PANTHER" id="PTHR11070">
    <property type="entry name" value="UVRD / RECB / PCRA DNA HELICASE FAMILY MEMBER"/>
    <property type="match status" value="1"/>
</dbReference>
<dbReference type="InterPro" id="IPR027417">
    <property type="entry name" value="P-loop_NTPase"/>
</dbReference>
<protein>
    <recommendedName>
        <fullName evidence="1">DNA 3'-5' helicase II</fullName>
    </recommendedName>
</protein>
<gene>
    <name evidence="4" type="ORF">ALQ04_00372</name>
</gene>